<evidence type="ECO:0000256" key="1">
    <source>
        <dbReference type="SAM" id="MobiDB-lite"/>
    </source>
</evidence>
<proteinExistence type="predicted"/>
<feature type="region of interest" description="Disordered" evidence="1">
    <location>
        <begin position="1336"/>
        <end position="1374"/>
    </location>
</feature>
<evidence type="ECO:0000313" key="4">
    <source>
        <dbReference type="EMBL" id="SSX32075.1"/>
    </source>
</evidence>
<feature type="region of interest" description="Disordered" evidence="1">
    <location>
        <begin position="308"/>
        <end position="372"/>
    </location>
</feature>
<dbReference type="CDD" id="cd01263">
    <property type="entry name" value="PH_anillin"/>
    <property type="match status" value="1"/>
</dbReference>
<feature type="compositionally biased region" description="Polar residues" evidence="1">
    <location>
        <begin position="1122"/>
        <end position="1138"/>
    </location>
</feature>
<dbReference type="InterPro" id="IPR037840">
    <property type="entry name" value="PH_Anillin"/>
</dbReference>
<dbReference type="EMBL" id="UFQS01001876">
    <property type="protein sequence ID" value="SSX12632.1"/>
    <property type="molecule type" value="Genomic_DNA"/>
</dbReference>
<sequence>MENEKDETSHNKTVETTVASIYFTPQSNIPDVSDNSINRSKVDENICLLNESEEKFDVTASTALVDEVCTRTHETTRDRNICDISGGCSSVGEGSESFIVNESRDKNQIHLLSDNNNFYLEQNRKKNKTKFCTCTVYDKMSEADTEYLDFTPIGSPLKCSNFDENCFCQHSDDMSSLSMNGSTSSSGVNVIKRQYNTNRRMIKIRIKTKANNECSVEGESTENGIKICISPRQTEAKVKNKRNTITKSALNETYSITSSRTISEIDASSLETDFEFRKNLKNELKRSPAAVKVLNYLESLSEAKKISPDKINQSKGKSRKSRSSDPKAITENVPFTKTSHHNHETKNRRSKSKTPPKRAPTPQSITSVDDEEFHDCCDKTVLSTSATGSSEYEDTTEFDTSQALDNNVNDKEKPLITITQEMTAEMVVTSKFEINKAKLKRLSENRERRKSKESRGSPEKIIDDNFCNEILDKINQFQDNFEENANETDDSIDKPHLDTTTDISNISNTSLGPEKPPRTFAYRRSQDNAARPVRENEMRSSLESLDMYLYEEMKRLKLYTFNQSRKSQQQISPVMDESNYVVGGWKISPNHQNLSPIEEKSTHESSSSKIGWTTSPRTEAGWIREPQPPIPDNIVNMLHYSDDENKKINILSSNSRAQPQQMYPSSSSKPSQIILGPKIDIDTVDAAISHTPPSSSSNQRFEEFANNTRARSTPRRTPNFNETKSLPKKLEPYLKFKRTKSICKKFLEMERNGEVPHKKNKIKTNQVIPLTEVFLQNEREDGKICKKCCGEIKKKSPKFHQKAFKRTKTLFAASKKKIGVLKEKVDRKSSSKSVSEILSDSDPYCTPENGNTPCKPEIPKRRSSMSLHDNSVETIDIQDKVLPMIPDHQNNNYPNPQIIVKQPSFNYNAPLPQSPQRPLLEVTPTKKMHMKINLSPKRFFGLGHVDASTSTPTSPIQIPKQGGYTSFEDREQNLAATMGEILNQLRTLVEGNPSQHEKKLSVRQDRELSTSSEILNRDHTNDANKRFSVNAVLHNQSQYSHEPDYAEILQNQQVQSPSKIKIQHHKISPPKIQRIEKNNNEYIIVNNDPRAIYATVVKKSKSLNNLTHTSAHNKKKGLDVDSSPSVQKPYNSVNNTPTKPIRTRKKSSRRRITFNVQQQPSTSNTITQKEDHSVAFRSQSQSDENIARYLKLSNSCGSLQDNNDMEGGKNISKNLFGSDQCVKVSAKVYDLEFARKYRVAHEKYQKRANDDANFAKEVKQIEYDTNIMDQYLESLTNILNKKVIVDDKNIKKATEDFLLKEIDVERNDNVQRNDSQPESKEDFKICQGSDHLSTGGTYKSYGFPRPDAKRTDDVEESFSLNYSSGDTDSHNNEAGYDVVDFKPYQNPVMIRTNTIEECICEAEFEQYFNSDEKRQVTSLDDTLTTESQTNSSGSNSEVNSAQASPVKPPRRGSIYRSFKNSLRTSFRKGRDFIKHEQDKLVQLFDKSTVIDGKNALPKPARSFVNLDEYKKYYNDQNAELIYKNWSEKLAQTESYTDSYQKRMLELINQISAQRQIKKQLRNALEICRSSKEFDSSSELIEAERLLLVSNLKEAASKKELMTMENDLYSNIRETTNNIGMIALSDFEFPLKDAAMYDTLFNYFYVVVATYKDQVKASYAKERQGNKVSFRGFEFKFWEVEPEYQIKIEIFVLCLRKNNRGATESRLNSTKNAIKMSPRRFFGGGSSSGSPSKDKSPRYDPDLEFSQFKSQGFLFVTSSSFVSYSESIGRRQIPDANIELPYYSSSNFNQYLKKSGDHYINCVEDYRTFRMNQMIYNSHLTGQLEMAIKSELVFDGSNMSGFLTIGESINGTITWNRRWCKVDGLCLNFWNYPQEANTKAPIEIIDISKCENDYIYQADRAICPRPRAIVIEQADSSTSIEAKPGYYFLVTDNKQELKDWLRELNKILRFVRDWKL</sequence>
<dbReference type="OMA" id="QENFLDD"/>
<dbReference type="Gene3D" id="2.30.29.30">
    <property type="entry name" value="Pleckstrin-homology domain (PH domain)/Phosphotyrosine-binding domain (PTB)"/>
    <property type="match status" value="1"/>
</dbReference>
<dbReference type="PANTHER" id="PTHR21538:SF23">
    <property type="entry name" value="ANILLIN"/>
    <property type="match status" value="1"/>
</dbReference>
<protein>
    <submittedName>
        <fullName evidence="3">CSON004434 protein</fullName>
    </submittedName>
</protein>
<feature type="region of interest" description="Disordered" evidence="1">
    <location>
        <begin position="690"/>
        <end position="724"/>
    </location>
</feature>
<feature type="region of interest" description="Disordered" evidence="1">
    <location>
        <begin position="837"/>
        <end position="867"/>
    </location>
</feature>
<dbReference type="InterPro" id="IPR051364">
    <property type="entry name" value="Cytokinesis/Rho-signaling"/>
</dbReference>
<dbReference type="SUPFAM" id="SSF50729">
    <property type="entry name" value="PH domain-like"/>
    <property type="match status" value="1"/>
</dbReference>
<feature type="region of interest" description="Disordered" evidence="1">
    <location>
        <begin position="592"/>
        <end position="630"/>
    </location>
</feature>
<dbReference type="VEuPathDB" id="VectorBase:CSON004434"/>
<dbReference type="InterPro" id="IPR011993">
    <property type="entry name" value="PH-like_dom_sf"/>
</dbReference>
<dbReference type="Pfam" id="PF00169">
    <property type="entry name" value="PH"/>
    <property type="match status" value="1"/>
</dbReference>
<feature type="compositionally biased region" description="Low complexity" evidence="1">
    <location>
        <begin position="500"/>
        <end position="510"/>
    </location>
</feature>
<dbReference type="PANTHER" id="PTHR21538">
    <property type="entry name" value="ANILLIN/RHOTEKIN RTKN"/>
    <property type="match status" value="1"/>
</dbReference>
<dbReference type="SMART" id="SM00233">
    <property type="entry name" value="PH"/>
    <property type="match status" value="1"/>
</dbReference>
<reference evidence="3" key="1">
    <citation type="submission" date="2018-04" db="EMBL/GenBank/DDBJ databases">
        <authorList>
            <person name="Go L.Y."/>
            <person name="Mitchell J.A."/>
        </authorList>
    </citation>
    <scope>NUCLEOTIDE SEQUENCE</scope>
    <source>
        <tissue evidence="3">Whole organism</tissue>
    </source>
</reference>
<feature type="region of interest" description="Disordered" evidence="1">
    <location>
        <begin position="1309"/>
        <end position="1328"/>
    </location>
</feature>
<feature type="compositionally biased region" description="Basic residues" evidence="1">
    <location>
        <begin position="1141"/>
        <end position="1152"/>
    </location>
</feature>
<feature type="region of interest" description="Disordered" evidence="1">
    <location>
        <begin position="1418"/>
        <end position="1453"/>
    </location>
</feature>
<dbReference type="PROSITE" id="PS50003">
    <property type="entry name" value="PH_DOMAIN"/>
    <property type="match status" value="1"/>
</dbReference>
<reference evidence="4" key="2">
    <citation type="submission" date="2018-07" db="EMBL/GenBank/DDBJ databases">
        <authorList>
            <person name="Quirk P.G."/>
            <person name="Krulwich T.A."/>
        </authorList>
    </citation>
    <scope>NUCLEOTIDE SEQUENCE</scope>
</reference>
<feature type="compositionally biased region" description="Basic and acidic residues" evidence="1">
    <location>
        <begin position="1309"/>
        <end position="1324"/>
    </location>
</feature>
<feature type="region of interest" description="Disordered" evidence="1">
    <location>
        <begin position="1716"/>
        <end position="1737"/>
    </location>
</feature>
<evidence type="ECO:0000313" key="3">
    <source>
        <dbReference type="EMBL" id="SSX12632.1"/>
    </source>
</evidence>
<dbReference type="GO" id="GO:0000281">
    <property type="term" value="P:mitotic cytokinesis"/>
    <property type="evidence" value="ECO:0007669"/>
    <property type="project" value="TreeGrafter"/>
</dbReference>
<feature type="compositionally biased region" description="Polar residues" evidence="1">
    <location>
        <begin position="691"/>
        <end position="724"/>
    </location>
</feature>
<feature type="domain" description="PH" evidence="2">
    <location>
        <begin position="1835"/>
        <end position="1948"/>
    </location>
</feature>
<dbReference type="GO" id="GO:0000915">
    <property type="term" value="P:actomyosin contractile ring assembly"/>
    <property type="evidence" value="ECO:0007669"/>
    <property type="project" value="TreeGrafter"/>
</dbReference>
<feature type="compositionally biased region" description="Polar residues" evidence="1">
    <location>
        <begin position="1418"/>
        <end position="1443"/>
    </location>
</feature>
<accession>A0A336LF24</accession>
<evidence type="ECO:0000259" key="2">
    <source>
        <dbReference type="PROSITE" id="PS50003"/>
    </source>
</evidence>
<feature type="compositionally biased region" description="Polar residues" evidence="1">
    <location>
        <begin position="1154"/>
        <end position="1167"/>
    </location>
</feature>
<gene>
    <name evidence="3" type="primary">CSON004434</name>
</gene>
<feature type="region of interest" description="Disordered" evidence="1">
    <location>
        <begin position="1106"/>
        <end position="1180"/>
    </location>
</feature>
<dbReference type="InterPro" id="IPR001849">
    <property type="entry name" value="PH_domain"/>
</dbReference>
<dbReference type="GO" id="GO:0031106">
    <property type="term" value="P:septin ring organization"/>
    <property type="evidence" value="ECO:0007669"/>
    <property type="project" value="TreeGrafter"/>
</dbReference>
<name>A0A336LF24_CULSO</name>
<dbReference type="EMBL" id="UFQT01001876">
    <property type="protein sequence ID" value="SSX32075.1"/>
    <property type="molecule type" value="Genomic_DNA"/>
</dbReference>
<organism evidence="3">
    <name type="scientific">Culicoides sonorensis</name>
    <name type="common">Biting midge</name>
    <dbReference type="NCBI Taxonomy" id="179676"/>
    <lineage>
        <taxon>Eukaryota</taxon>
        <taxon>Metazoa</taxon>
        <taxon>Ecdysozoa</taxon>
        <taxon>Arthropoda</taxon>
        <taxon>Hexapoda</taxon>
        <taxon>Insecta</taxon>
        <taxon>Pterygota</taxon>
        <taxon>Neoptera</taxon>
        <taxon>Endopterygota</taxon>
        <taxon>Diptera</taxon>
        <taxon>Nematocera</taxon>
        <taxon>Chironomoidea</taxon>
        <taxon>Ceratopogonidae</taxon>
        <taxon>Ceratopogoninae</taxon>
        <taxon>Culicoides</taxon>
        <taxon>Monoculicoides</taxon>
    </lineage>
</organism>
<dbReference type="GO" id="GO:0005826">
    <property type="term" value="C:actomyosin contractile ring"/>
    <property type="evidence" value="ECO:0007669"/>
    <property type="project" value="TreeGrafter"/>
</dbReference>
<feature type="region of interest" description="Disordered" evidence="1">
    <location>
        <begin position="485"/>
        <end position="520"/>
    </location>
</feature>